<proteinExistence type="predicted"/>
<dbReference type="GO" id="GO:0003824">
    <property type="term" value="F:catalytic activity"/>
    <property type="evidence" value="ECO:0007669"/>
    <property type="project" value="InterPro"/>
</dbReference>
<feature type="signal peptide" evidence="1">
    <location>
        <begin position="1"/>
        <end position="25"/>
    </location>
</feature>
<dbReference type="Pfam" id="PF06516">
    <property type="entry name" value="NUP"/>
    <property type="match status" value="1"/>
</dbReference>
<dbReference type="Proteomes" id="UP000653472">
    <property type="component" value="Unassembled WGS sequence"/>
</dbReference>
<evidence type="ECO:0000313" key="3">
    <source>
        <dbReference type="Proteomes" id="UP000653472"/>
    </source>
</evidence>
<dbReference type="EMBL" id="JAAVXB010000013">
    <property type="protein sequence ID" value="NKF24228.1"/>
    <property type="molecule type" value="Genomic_DNA"/>
</dbReference>
<gene>
    <name evidence="2" type="ORF">G7Y82_18095</name>
</gene>
<organism evidence="2 3">
    <name type="scientific">Solimonas marina</name>
    <dbReference type="NCBI Taxonomy" id="2714601"/>
    <lineage>
        <taxon>Bacteria</taxon>
        <taxon>Pseudomonadati</taxon>
        <taxon>Pseudomonadota</taxon>
        <taxon>Gammaproteobacteria</taxon>
        <taxon>Nevskiales</taxon>
        <taxon>Nevskiaceae</taxon>
        <taxon>Solimonas</taxon>
    </lineage>
</organism>
<evidence type="ECO:0000313" key="2">
    <source>
        <dbReference type="EMBL" id="NKF24228.1"/>
    </source>
</evidence>
<dbReference type="GO" id="GO:0009116">
    <property type="term" value="P:nucleoside metabolic process"/>
    <property type="evidence" value="ECO:0007669"/>
    <property type="project" value="InterPro"/>
</dbReference>
<sequence>MKSPFRIVAVALVVVAGLSACTKPASDAKAVAAAPKPIPVKVVVVSMFEIGKDSGDTAGEFQHWKEGQKLDERFPFAHHHDLYLNPQTGVLGMVTGMGTANSASAVMELGMDPRFDLSHAYWLVAGIAGFDPEDASIGSAAWAEWLVDGDLAHEIDPREMPKDWSTGYFPLGTKEPYGLPKPEPMGEVFHLNAGLTDWAYQLTRNVDLGDSPVLQQRRARYKGFPNAQKPPFVLKGDNLAAMTYWHGKLMNEWANRWVKYWTDGKGEFVSSAMEDTGTAQSLTYLTPTGKVDFNRLMVLRTASNYSMQPPGMTAAESLLEDHAGAPGEGYSALDMATGAAYKVGSKVVDEIVQHWDQYRDHVPSS</sequence>
<dbReference type="PROSITE" id="PS51257">
    <property type="entry name" value="PROKAR_LIPOPROTEIN"/>
    <property type="match status" value="1"/>
</dbReference>
<name>A0A969WDY4_9GAMM</name>
<protein>
    <submittedName>
        <fullName evidence="2">Purine nucleoside permease</fullName>
    </submittedName>
</protein>
<dbReference type="RefSeq" id="WP_168149556.1">
    <property type="nucleotide sequence ID" value="NZ_JAAVXB010000013.1"/>
</dbReference>
<reference evidence="2" key="1">
    <citation type="submission" date="2020-03" db="EMBL/GenBank/DDBJ databases">
        <title>Solimonas marina sp. nov., isolated from deep seawater of the Pacific Ocean.</title>
        <authorList>
            <person name="Liu X."/>
            <person name="Lai Q."/>
            <person name="Sun F."/>
            <person name="Gai Y."/>
            <person name="Li G."/>
            <person name="Shao Z."/>
        </authorList>
    </citation>
    <scope>NUCLEOTIDE SEQUENCE</scope>
    <source>
        <strain evidence="2">C16B3</strain>
    </source>
</reference>
<keyword evidence="3" id="KW-1185">Reference proteome</keyword>
<dbReference type="GO" id="GO:0055085">
    <property type="term" value="P:transmembrane transport"/>
    <property type="evidence" value="ECO:0007669"/>
    <property type="project" value="InterPro"/>
</dbReference>
<dbReference type="InterPro" id="IPR009486">
    <property type="entry name" value="Pur_nuclsid_perm"/>
</dbReference>
<evidence type="ECO:0000256" key="1">
    <source>
        <dbReference type="SAM" id="SignalP"/>
    </source>
</evidence>
<dbReference type="InterPro" id="IPR035994">
    <property type="entry name" value="Nucleoside_phosphorylase_sf"/>
</dbReference>
<dbReference type="PANTHER" id="PTHR38643:SF1">
    <property type="entry name" value="PURINE NUCLEOSIDE PERMEASE C285.05-RELATED"/>
    <property type="match status" value="1"/>
</dbReference>
<accession>A0A969WDY4</accession>
<comment type="caution">
    <text evidence="2">The sequence shown here is derived from an EMBL/GenBank/DDBJ whole genome shotgun (WGS) entry which is preliminary data.</text>
</comment>
<feature type="chain" id="PRO_5037881946" evidence="1">
    <location>
        <begin position="26"/>
        <end position="365"/>
    </location>
</feature>
<dbReference type="PANTHER" id="PTHR38643">
    <property type="entry name" value="PURINE NUCLEOSIDE PERMEASE C285.05-RELATED"/>
    <property type="match status" value="1"/>
</dbReference>
<dbReference type="PIRSF" id="PIRSF013171">
    <property type="entry name" value="Pur_nuclsid_perm"/>
    <property type="match status" value="1"/>
</dbReference>
<dbReference type="Gene3D" id="3.40.50.1580">
    <property type="entry name" value="Nucleoside phosphorylase domain"/>
    <property type="match status" value="1"/>
</dbReference>
<dbReference type="AlphaFoldDB" id="A0A969WDY4"/>
<keyword evidence="1" id="KW-0732">Signal</keyword>